<evidence type="ECO:0000313" key="2">
    <source>
        <dbReference type="Proteomes" id="UP000008148"/>
    </source>
</evidence>
<gene>
    <name evidence="1" type="ordered locus">CKO_03147</name>
</gene>
<dbReference type="EMBL" id="CP000822">
    <property type="protein sequence ID" value="ABV14238.1"/>
    <property type="molecule type" value="Genomic_DNA"/>
</dbReference>
<name>A8AL75_CITK8</name>
<protein>
    <submittedName>
        <fullName evidence="1">Uncharacterized protein</fullName>
    </submittedName>
</protein>
<organism evidence="1 2">
    <name type="scientific">Citrobacter koseri (strain ATCC BAA-895 / CDC 4225-83 / SGSC4696)</name>
    <dbReference type="NCBI Taxonomy" id="290338"/>
    <lineage>
        <taxon>Bacteria</taxon>
        <taxon>Pseudomonadati</taxon>
        <taxon>Pseudomonadota</taxon>
        <taxon>Gammaproteobacteria</taxon>
        <taxon>Enterobacterales</taxon>
        <taxon>Enterobacteriaceae</taxon>
        <taxon>Citrobacter</taxon>
    </lineage>
</organism>
<accession>A8AL75</accession>
<evidence type="ECO:0000313" key="1">
    <source>
        <dbReference type="EMBL" id="ABV14238.1"/>
    </source>
</evidence>
<sequence>MDATLLFWHKRTSNRNANVHFSEYCLKHNVMILLFYLNFRSALTLKFRIRTIGNVSQRAWF</sequence>
<dbReference type="AlphaFoldDB" id="A8AL75"/>
<dbReference type="Proteomes" id="UP000008148">
    <property type="component" value="Chromosome"/>
</dbReference>
<dbReference type="HOGENOM" id="CLU_2914098_0_0_6"/>
<keyword evidence="2" id="KW-1185">Reference proteome</keyword>
<reference evidence="1 2" key="1">
    <citation type="submission" date="2007-08" db="EMBL/GenBank/DDBJ databases">
        <authorList>
            <consortium name="The Citrobacter koseri Genome Sequencing Project"/>
            <person name="McClelland M."/>
            <person name="Sanderson E.K."/>
            <person name="Porwollik S."/>
            <person name="Spieth J."/>
            <person name="Clifton W.S."/>
            <person name="Latreille P."/>
            <person name="Courtney L."/>
            <person name="Wang C."/>
            <person name="Pepin K."/>
            <person name="Bhonagiri V."/>
            <person name="Nash W."/>
            <person name="Johnson M."/>
            <person name="Thiruvilangam P."/>
            <person name="Wilson R."/>
        </authorList>
    </citation>
    <scope>NUCLEOTIDE SEQUENCE [LARGE SCALE GENOMIC DNA]</scope>
    <source>
        <strain evidence="2">ATCC BAA-895 / CDC 4225-83 / SGSC4696</strain>
    </source>
</reference>
<proteinExistence type="predicted"/>
<dbReference type="KEGG" id="cko:CKO_03147"/>